<evidence type="ECO:0000313" key="1">
    <source>
        <dbReference type="EMBL" id="KAG6597658.1"/>
    </source>
</evidence>
<gene>
    <name evidence="1" type="ORF">SDJN03_10838</name>
</gene>
<reference evidence="1 2" key="1">
    <citation type="journal article" date="2021" name="Hortic Res">
        <title>The domestication of Cucurbita argyrosperma as revealed by the genome of its wild relative.</title>
        <authorList>
            <person name="Barrera-Redondo J."/>
            <person name="Sanchez-de la Vega G."/>
            <person name="Aguirre-Liguori J.A."/>
            <person name="Castellanos-Morales G."/>
            <person name="Gutierrez-Guerrero Y.T."/>
            <person name="Aguirre-Dugua X."/>
            <person name="Aguirre-Planter E."/>
            <person name="Tenaillon M.I."/>
            <person name="Lira-Saade R."/>
            <person name="Eguiarte L.E."/>
        </authorList>
    </citation>
    <scope>NUCLEOTIDE SEQUENCE [LARGE SCALE GENOMIC DNA]</scope>
    <source>
        <strain evidence="1">JBR-2021</strain>
    </source>
</reference>
<name>A0AAV6NKG2_9ROSI</name>
<accession>A0AAV6NKG2</accession>
<protein>
    <submittedName>
        <fullName evidence="1">Uncharacterized protein</fullName>
    </submittedName>
</protein>
<organism evidence="1 2">
    <name type="scientific">Cucurbita argyrosperma subsp. sororia</name>
    <dbReference type="NCBI Taxonomy" id="37648"/>
    <lineage>
        <taxon>Eukaryota</taxon>
        <taxon>Viridiplantae</taxon>
        <taxon>Streptophyta</taxon>
        <taxon>Embryophyta</taxon>
        <taxon>Tracheophyta</taxon>
        <taxon>Spermatophyta</taxon>
        <taxon>Magnoliopsida</taxon>
        <taxon>eudicotyledons</taxon>
        <taxon>Gunneridae</taxon>
        <taxon>Pentapetalae</taxon>
        <taxon>rosids</taxon>
        <taxon>fabids</taxon>
        <taxon>Cucurbitales</taxon>
        <taxon>Cucurbitaceae</taxon>
        <taxon>Cucurbiteae</taxon>
        <taxon>Cucurbita</taxon>
    </lineage>
</organism>
<feature type="non-terminal residue" evidence="1">
    <location>
        <position position="1"/>
    </location>
</feature>
<dbReference type="AlphaFoldDB" id="A0AAV6NKG2"/>
<evidence type="ECO:0000313" key="2">
    <source>
        <dbReference type="Proteomes" id="UP000685013"/>
    </source>
</evidence>
<sequence length="146" mass="16454">MSQISETEAQKGRNYGGLGPSFRGCGSVSSTIPWPSVSSPRPPSFHPVRQLPNQRRLHFHPFPHLLRPNLPLHLRPSTSHLPLILPNRNRNRNRIALLRNSRYIFSVSSFDSACVSYCSVCNSSSKSRDRFHVAFLFNGFGEAILL</sequence>
<comment type="caution">
    <text evidence="1">The sequence shown here is derived from an EMBL/GenBank/DDBJ whole genome shotgun (WGS) entry which is preliminary data.</text>
</comment>
<dbReference type="EMBL" id="JAGKQH010000006">
    <property type="protein sequence ID" value="KAG6597658.1"/>
    <property type="molecule type" value="Genomic_DNA"/>
</dbReference>
<dbReference type="Proteomes" id="UP000685013">
    <property type="component" value="Chromosome 6"/>
</dbReference>
<keyword evidence="2" id="KW-1185">Reference proteome</keyword>
<proteinExistence type="predicted"/>